<accession>A0A2P6RIU6</accession>
<keyword evidence="2" id="KW-1185">Reference proteome</keyword>
<dbReference type="Gramene" id="PRQ46348">
    <property type="protein sequence ID" value="PRQ46348"/>
    <property type="gene ID" value="RchiOBHm_Chr2g0088091"/>
</dbReference>
<organism evidence="1 2">
    <name type="scientific">Rosa chinensis</name>
    <name type="common">China rose</name>
    <dbReference type="NCBI Taxonomy" id="74649"/>
    <lineage>
        <taxon>Eukaryota</taxon>
        <taxon>Viridiplantae</taxon>
        <taxon>Streptophyta</taxon>
        <taxon>Embryophyta</taxon>
        <taxon>Tracheophyta</taxon>
        <taxon>Spermatophyta</taxon>
        <taxon>Magnoliopsida</taxon>
        <taxon>eudicotyledons</taxon>
        <taxon>Gunneridae</taxon>
        <taxon>Pentapetalae</taxon>
        <taxon>rosids</taxon>
        <taxon>fabids</taxon>
        <taxon>Rosales</taxon>
        <taxon>Rosaceae</taxon>
        <taxon>Rosoideae</taxon>
        <taxon>Rosoideae incertae sedis</taxon>
        <taxon>Rosa</taxon>
    </lineage>
</organism>
<dbReference type="EMBL" id="PDCK01000040">
    <property type="protein sequence ID" value="PRQ46348.1"/>
    <property type="molecule type" value="Genomic_DNA"/>
</dbReference>
<comment type="caution">
    <text evidence="1">The sequence shown here is derived from an EMBL/GenBank/DDBJ whole genome shotgun (WGS) entry which is preliminary data.</text>
</comment>
<gene>
    <name evidence="1" type="ORF">RchiOBHm_Chr2g0088091</name>
</gene>
<reference evidence="1 2" key="1">
    <citation type="journal article" date="2018" name="Nat. Genet.">
        <title>The Rosa genome provides new insights in the design of modern roses.</title>
        <authorList>
            <person name="Bendahmane M."/>
        </authorList>
    </citation>
    <scope>NUCLEOTIDE SEQUENCE [LARGE SCALE GENOMIC DNA]</scope>
    <source>
        <strain evidence="2">cv. Old Blush</strain>
    </source>
</reference>
<dbReference type="AlphaFoldDB" id="A0A2P6RIU6"/>
<evidence type="ECO:0000313" key="1">
    <source>
        <dbReference type="EMBL" id="PRQ46348.1"/>
    </source>
</evidence>
<dbReference type="Proteomes" id="UP000238479">
    <property type="component" value="Chromosome 2"/>
</dbReference>
<proteinExistence type="predicted"/>
<evidence type="ECO:0000313" key="2">
    <source>
        <dbReference type="Proteomes" id="UP000238479"/>
    </source>
</evidence>
<protein>
    <submittedName>
        <fullName evidence="1">Putative transcription factor interactor and regulator CCHC(Zn) family</fullName>
    </submittedName>
</protein>
<sequence length="137" mass="15542">MGTHDNNLVGSSFKAKMSCTESNQDVVEDHMNNGSYQDIQQVQQKIQQTNAFQLNNGSQHNGGFMKQQPNRSGYSAQRCYHRNSQPLNIALSSYVECQLCRRPGHIDKICRYKQWPSNNSQNTQLSFYTSTPLIPPG</sequence>
<name>A0A2P6RIU6_ROSCH</name>